<dbReference type="InterPro" id="IPR041375">
    <property type="entry name" value="VapC45_PIN-like"/>
</dbReference>
<protein>
    <recommendedName>
        <fullName evidence="1">VapC45 PIN like domain-containing protein</fullName>
    </recommendedName>
</protein>
<dbReference type="Pfam" id="PF18478">
    <property type="entry name" value="PIN_10"/>
    <property type="match status" value="1"/>
</dbReference>
<dbReference type="EMBL" id="NOXS01000027">
    <property type="protein sequence ID" value="OYQ20589.1"/>
    <property type="molecule type" value="Genomic_DNA"/>
</dbReference>
<name>A0A255XUA7_9PROT</name>
<organism evidence="2 3">
    <name type="scientific">Elstera cyanobacteriorum</name>
    <dbReference type="NCBI Taxonomy" id="2022747"/>
    <lineage>
        <taxon>Bacteria</taxon>
        <taxon>Pseudomonadati</taxon>
        <taxon>Pseudomonadota</taxon>
        <taxon>Alphaproteobacteria</taxon>
        <taxon>Rhodospirillales</taxon>
        <taxon>Rhodospirillaceae</taxon>
        <taxon>Elstera</taxon>
    </lineage>
</organism>
<evidence type="ECO:0000313" key="3">
    <source>
        <dbReference type="Proteomes" id="UP000216361"/>
    </source>
</evidence>
<proteinExistence type="predicted"/>
<dbReference type="RefSeq" id="WP_094407740.1">
    <property type="nucleotide sequence ID" value="NZ_BMJZ01000009.1"/>
</dbReference>
<evidence type="ECO:0000259" key="1">
    <source>
        <dbReference type="Pfam" id="PF18478"/>
    </source>
</evidence>
<dbReference type="OrthoDB" id="839282at2"/>
<gene>
    <name evidence="2" type="ORF">CHR90_04235</name>
</gene>
<feature type="domain" description="VapC45 PIN like" evidence="1">
    <location>
        <begin position="1"/>
        <end position="89"/>
    </location>
</feature>
<comment type="caution">
    <text evidence="2">The sequence shown here is derived from an EMBL/GenBank/DDBJ whole genome shotgun (WGS) entry which is preliminary data.</text>
</comment>
<keyword evidence="3" id="KW-1185">Reference proteome</keyword>
<dbReference type="AlphaFoldDB" id="A0A255XUA7"/>
<evidence type="ECO:0000313" key="2">
    <source>
        <dbReference type="EMBL" id="OYQ20589.1"/>
    </source>
</evidence>
<accession>A0A255XUA7</accession>
<reference evidence="2 3" key="1">
    <citation type="submission" date="2017-07" db="EMBL/GenBank/DDBJ databases">
        <title>Elstera cyanobacteriorum sp. nov., a novel bacterium isolated from cyanobacterial aggregates in a eutrophic lake.</title>
        <authorList>
            <person name="Cai H."/>
        </authorList>
    </citation>
    <scope>NUCLEOTIDE SEQUENCE [LARGE SCALE GENOMIC DNA]</scope>
    <source>
        <strain evidence="2 3">TH019</strain>
    </source>
</reference>
<sequence>MKLLFDNCTAPVLASTLDAFIQRDGHRAYHLKDLTDLPRGRHSQDVEWLAYLKIQIDTWIFITADDRLRKNKPERIALRSSGLHGFVLARGYAKLPMNQQASLLLWHWPSIMQVVSIVAPPALHELPVNRNPRLSSLPF</sequence>
<dbReference type="Proteomes" id="UP000216361">
    <property type="component" value="Unassembled WGS sequence"/>
</dbReference>